<dbReference type="Proteomes" id="UP000242949">
    <property type="component" value="Unassembled WGS sequence"/>
</dbReference>
<proteinExistence type="predicted"/>
<evidence type="ECO:0000313" key="4">
    <source>
        <dbReference type="Proteomes" id="UP000242949"/>
    </source>
</evidence>
<feature type="region of interest" description="Disordered" evidence="2">
    <location>
        <begin position="143"/>
        <end position="163"/>
    </location>
</feature>
<dbReference type="Pfam" id="PF05130">
    <property type="entry name" value="FlgN"/>
    <property type="match status" value="1"/>
</dbReference>
<protein>
    <submittedName>
        <fullName evidence="3">FlgN protein</fullName>
    </submittedName>
</protein>
<feature type="compositionally biased region" description="Basic and acidic residues" evidence="2">
    <location>
        <begin position="152"/>
        <end position="163"/>
    </location>
</feature>
<sequence length="163" mass="18300">MSIESMLGSLDRLRQLHQSLLELSIKKTELLKSGDIAGLQKVLKTEQKHIQAINTVEKQRLALVQEWAENNQLDPETVNVSSILDHLDEKAAAGLEQHTTTLAEVIVDLKAQENLNQDLLQQSLQFVQMNLDMIAPSIEQMNYGNKQNANDPKAKRSVFDSKA</sequence>
<dbReference type="STRING" id="1612202.SAMN05421734_10794"/>
<dbReference type="EMBL" id="FMYI01000007">
    <property type="protein sequence ID" value="SDC38184.1"/>
    <property type="molecule type" value="Genomic_DNA"/>
</dbReference>
<dbReference type="GO" id="GO:0044780">
    <property type="term" value="P:bacterial-type flagellum assembly"/>
    <property type="evidence" value="ECO:0007669"/>
    <property type="project" value="InterPro"/>
</dbReference>
<dbReference type="InterPro" id="IPR036679">
    <property type="entry name" value="FlgN-like_sf"/>
</dbReference>
<organism evidence="3 4">
    <name type="scientific">Pelagirhabdus alkalitolerans</name>
    <dbReference type="NCBI Taxonomy" id="1612202"/>
    <lineage>
        <taxon>Bacteria</taxon>
        <taxon>Bacillati</taxon>
        <taxon>Bacillota</taxon>
        <taxon>Bacilli</taxon>
        <taxon>Bacillales</taxon>
        <taxon>Bacillaceae</taxon>
        <taxon>Pelagirhabdus</taxon>
    </lineage>
</organism>
<dbReference type="AlphaFoldDB" id="A0A1G6L4P3"/>
<reference evidence="4" key="1">
    <citation type="submission" date="2016-09" db="EMBL/GenBank/DDBJ databases">
        <authorList>
            <person name="Varghese N."/>
            <person name="Submissions S."/>
        </authorList>
    </citation>
    <scope>NUCLEOTIDE SEQUENCE [LARGE SCALE GENOMIC DNA]</scope>
    <source>
        <strain evidence="4">S5</strain>
    </source>
</reference>
<keyword evidence="4" id="KW-1185">Reference proteome</keyword>
<dbReference type="InterPro" id="IPR007809">
    <property type="entry name" value="FlgN-like"/>
</dbReference>
<dbReference type="SUPFAM" id="SSF140566">
    <property type="entry name" value="FlgN-like"/>
    <property type="match status" value="1"/>
</dbReference>
<evidence type="ECO:0000256" key="2">
    <source>
        <dbReference type="SAM" id="MobiDB-lite"/>
    </source>
</evidence>
<gene>
    <name evidence="3" type="ORF">SAMN05421734_10794</name>
</gene>
<evidence type="ECO:0000313" key="3">
    <source>
        <dbReference type="EMBL" id="SDC38184.1"/>
    </source>
</evidence>
<evidence type="ECO:0000256" key="1">
    <source>
        <dbReference type="ARBA" id="ARBA00022795"/>
    </source>
</evidence>
<name>A0A1G6L4P3_9BACI</name>
<dbReference type="RefSeq" id="WP_090796292.1">
    <property type="nucleotide sequence ID" value="NZ_FMYI01000007.1"/>
</dbReference>
<keyword evidence="1" id="KW-1005">Bacterial flagellum biogenesis</keyword>
<accession>A0A1G6L4P3</accession>
<dbReference type="Gene3D" id="1.20.58.300">
    <property type="entry name" value="FlgN-like"/>
    <property type="match status" value="1"/>
</dbReference>
<dbReference type="OrthoDB" id="2381500at2"/>